<evidence type="ECO:0000313" key="4">
    <source>
        <dbReference type="EMBL" id="THG99944.1"/>
    </source>
</evidence>
<proteinExistence type="inferred from homology"/>
<protein>
    <recommendedName>
        <fullName evidence="3">trans-L-3-hydroxyproline dehydratase</fullName>
        <ecNumber evidence="3">4.2.1.77</ecNumber>
    </recommendedName>
</protein>
<gene>
    <name evidence="4" type="ORF">EW026_g2496</name>
</gene>
<comment type="similarity">
    <text evidence="2">Belongs to the proline racemase family.</text>
</comment>
<dbReference type="SUPFAM" id="SSF54506">
    <property type="entry name" value="Diaminopimelate epimerase-like"/>
    <property type="match status" value="1"/>
</dbReference>
<dbReference type="InterPro" id="IPR008794">
    <property type="entry name" value="Pro_racemase_fam"/>
</dbReference>
<reference evidence="4 5" key="1">
    <citation type="submission" date="2019-02" db="EMBL/GenBank/DDBJ databases">
        <title>Genome sequencing of the rare red list fungi Phlebia centrifuga.</title>
        <authorList>
            <person name="Buettner E."/>
            <person name="Kellner H."/>
        </authorList>
    </citation>
    <scope>NUCLEOTIDE SEQUENCE [LARGE SCALE GENOMIC DNA]</scope>
    <source>
        <strain evidence="4 5">DSM 108282</strain>
    </source>
</reference>
<sequence>MSDFRLHWKPTRIVLPGSFQLKGDTLLEKRAYAKEYCDHLRKRLMREPRGHAEMYGAILVQDTEETAAGCADIGVLFCHNEGYSTMCGHATIALGRFLIDAHDLSIFPRREQLKYDAEREETLLRLHAPCGVVQVRVPTLGSGQDARSDGTRRVSFKSVASFVSAIDVKVDIPESLRWTELKKAGRSFVTVDVSFGGAYYAIVSAEELGFERGIRAYPLSELSQATAVVKSLLRARKALFEHPSEEDLEYLYGVIIVEKLAQRKELEAAEDELADGFLPTTTPS</sequence>
<dbReference type="Gene3D" id="3.10.310.10">
    <property type="entry name" value="Diaminopimelate Epimerase, Chain A, domain 1"/>
    <property type="match status" value="1"/>
</dbReference>
<dbReference type="PANTHER" id="PTHR33442">
    <property type="entry name" value="TRANS-3-HYDROXY-L-PROLINE DEHYDRATASE"/>
    <property type="match status" value="1"/>
</dbReference>
<comment type="catalytic activity">
    <reaction evidence="1">
        <text>trans-3-hydroxy-L-proline = 1-pyrroline-2-carboxylate + H2O</text>
        <dbReference type="Rhea" id="RHEA:10320"/>
        <dbReference type="ChEBI" id="CHEBI:15377"/>
        <dbReference type="ChEBI" id="CHEBI:39785"/>
        <dbReference type="ChEBI" id="CHEBI:57938"/>
        <dbReference type="EC" id="4.2.1.77"/>
    </reaction>
</comment>
<dbReference type="Proteomes" id="UP000309038">
    <property type="component" value="Unassembled WGS sequence"/>
</dbReference>
<evidence type="ECO:0000256" key="3">
    <source>
        <dbReference type="ARBA" id="ARBA00013105"/>
    </source>
</evidence>
<dbReference type="AlphaFoldDB" id="A0A4S4KN31"/>
<dbReference type="PANTHER" id="PTHR33442:SF1">
    <property type="entry name" value="TRANS-3-HYDROXY-L-PROLINE DEHYDRATASE"/>
    <property type="match status" value="1"/>
</dbReference>
<dbReference type="EC" id="4.2.1.77" evidence="3"/>
<accession>A0A4S4KN31</accession>
<comment type="caution">
    <text evidence="4">The sequence shown here is derived from an EMBL/GenBank/DDBJ whole genome shotgun (WGS) entry which is preliminary data.</text>
</comment>
<evidence type="ECO:0000313" key="5">
    <source>
        <dbReference type="Proteomes" id="UP000309038"/>
    </source>
</evidence>
<evidence type="ECO:0000256" key="2">
    <source>
        <dbReference type="ARBA" id="ARBA00007529"/>
    </source>
</evidence>
<dbReference type="GO" id="GO:0050346">
    <property type="term" value="F:trans-L-3-hydroxyproline dehydratase activity"/>
    <property type="evidence" value="ECO:0007669"/>
    <property type="project" value="UniProtKB-EC"/>
</dbReference>
<organism evidence="4 5">
    <name type="scientific">Hermanssonia centrifuga</name>
    <dbReference type="NCBI Taxonomy" id="98765"/>
    <lineage>
        <taxon>Eukaryota</taxon>
        <taxon>Fungi</taxon>
        <taxon>Dikarya</taxon>
        <taxon>Basidiomycota</taxon>
        <taxon>Agaricomycotina</taxon>
        <taxon>Agaricomycetes</taxon>
        <taxon>Polyporales</taxon>
        <taxon>Meruliaceae</taxon>
        <taxon>Hermanssonia</taxon>
    </lineage>
</organism>
<name>A0A4S4KN31_9APHY</name>
<dbReference type="Pfam" id="PF05544">
    <property type="entry name" value="Pro_racemase"/>
    <property type="match status" value="1"/>
</dbReference>
<evidence type="ECO:0000256" key="1">
    <source>
        <dbReference type="ARBA" id="ARBA00001148"/>
    </source>
</evidence>
<dbReference type="EMBL" id="SGPJ01000064">
    <property type="protein sequence ID" value="THG99944.1"/>
    <property type="molecule type" value="Genomic_DNA"/>
</dbReference>
<keyword evidence="5" id="KW-1185">Reference proteome</keyword>